<feature type="signal peptide" evidence="3">
    <location>
        <begin position="1"/>
        <end position="22"/>
    </location>
</feature>
<dbReference type="SMART" id="SM00062">
    <property type="entry name" value="PBPb"/>
    <property type="match status" value="1"/>
</dbReference>
<gene>
    <name evidence="5" type="ORF">CHH28_05060</name>
</gene>
<organism evidence="5 6">
    <name type="scientific">Bacterioplanes sanyensis</name>
    <dbReference type="NCBI Taxonomy" id="1249553"/>
    <lineage>
        <taxon>Bacteria</taxon>
        <taxon>Pseudomonadati</taxon>
        <taxon>Pseudomonadota</taxon>
        <taxon>Gammaproteobacteria</taxon>
        <taxon>Oceanospirillales</taxon>
        <taxon>Oceanospirillaceae</taxon>
        <taxon>Bacterioplanes</taxon>
    </lineage>
</organism>
<evidence type="ECO:0000256" key="3">
    <source>
        <dbReference type="SAM" id="SignalP"/>
    </source>
</evidence>
<name>A0A222FGF5_9GAMM</name>
<dbReference type="Proteomes" id="UP000202440">
    <property type="component" value="Chromosome"/>
</dbReference>
<dbReference type="AlphaFoldDB" id="A0A222FGF5"/>
<keyword evidence="2 3" id="KW-0732">Signal</keyword>
<dbReference type="InterPro" id="IPR001638">
    <property type="entry name" value="Solute-binding_3/MltF_N"/>
</dbReference>
<dbReference type="SUPFAM" id="SSF53850">
    <property type="entry name" value="Periplasmic binding protein-like II"/>
    <property type="match status" value="1"/>
</dbReference>
<dbReference type="OrthoDB" id="6107391at2"/>
<evidence type="ECO:0000256" key="1">
    <source>
        <dbReference type="ARBA" id="ARBA00010333"/>
    </source>
</evidence>
<proteinExistence type="inferred from homology"/>
<evidence type="ECO:0000256" key="2">
    <source>
        <dbReference type="ARBA" id="ARBA00022729"/>
    </source>
</evidence>
<reference evidence="5 6" key="1">
    <citation type="submission" date="2017-07" db="EMBL/GenBank/DDBJ databases">
        <title>Annotated genome sequence of Bacterioplanes sanyensis isolated from Red Sea.</title>
        <authorList>
            <person name="Rehman Z.U."/>
        </authorList>
    </citation>
    <scope>NUCLEOTIDE SEQUENCE [LARGE SCALE GENOMIC DNA]</scope>
    <source>
        <strain evidence="5 6">NV9</strain>
    </source>
</reference>
<feature type="domain" description="Solute-binding protein family 3/N-terminal" evidence="4">
    <location>
        <begin position="39"/>
        <end position="242"/>
    </location>
</feature>
<sequence length="249" mass="27797">MQWLNRIVLAITLSWLAITSQAEPVKLANGEWAPYQSEQLKHGGFISQIISEVFAAEGYQTEFSYMPWKRGFEETKNGKMDGAFIWSKDEERQQHFLFSDPVITLSTSLFQQVGKSISISGPEDLAGKQVGGIIGYNYGTEALEESGKLKIQRIAEAEGNFKKLELGRLDIVLEDTDVGAEQVNRLGLGDKIVANPTTINQRDFYLLISKKSPRAQELVDAFNRGLAKLKADGKLEAYRAASVRGEYKQ</sequence>
<dbReference type="EMBL" id="CP022530">
    <property type="protein sequence ID" value="ASP38088.1"/>
    <property type="molecule type" value="Genomic_DNA"/>
</dbReference>
<dbReference type="Pfam" id="PF00497">
    <property type="entry name" value="SBP_bac_3"/>
    <property type="match status" value="1"/>
</dbReference>
<feature type="chain" id="PRO_5012081417" evidence="3">
    <location>
        <begin position="23"/>
        <end position="249"/>
    </location>
</feature>
<dbReference type="RefSeq" id="WP_094059287.1">
    <property type="nucleotide sequence ID" value="NZ_CP022530.1"/>
</dbReference>
<dbReference type="PANTHER" id="PTHR35936:SF25">
    <property type="entry name" value="ABC TRANSPORTER SUBSTRATE-BINDING PROTEIN"/>
    <property type="match status" value="1"/>
</dbReference>
<dbReference type="PANTHER" id="PTHR35936">
    <property type="entry name" value="MEMBRANE-BOUND LYTIC MUREIN TRANSGLYCOSYLASE F"/>
    <property type="match status" value="1"/>
</dbReference>
<evidence type="ECO:0000313" key="5">
    <source>
        <dbReference type="EMBL" id="ASP38088.1"/>
    </source>
</evidence>
<comment type="similarity">
    <text evidence="1">Belongs to the bacterial solute-binding protein 3 family.</text>
</comment>
<keyword evidence="6" id="KW-1185">Reference proteome</keyword>
<dbReference type="Gene3D" id="3.40.190.10">
    <property type="entry name" value="Periplasmic binding protein-like II"/>
    <property type="match status" value="2"/>
</dbReference>
<accession>A0A222FGF5</accession>
<dbReference type="KEGG" id="bsan:CHH28_05060"/>
<protein>
    <submittedName>
        <fullName evidence="5">Amino acid ABC transporter substrate-binding protein</fullName>
    </submittedName>
</protein>
<evidence type="ECO:0000313" key="6">
    <source>
        <dbReference type="Proteomes" id="UP000202440"/>
    </source>
</evidence>
<evidence type="ECO:0000259" key="4">
    <source>
        <dbReference type="SMART" id="SM00062"/>
    </source>
</evidence>